<reference evidence="4" key="1">
    <citation type="submission" date="2020-12" db="EMBL/GenBank/DDBJ databases">
        <authorList>
            <person name="Iha C."/>
        </authorList>
    </citation>
    <scope>NUCLEOTIDE SEQUENCE</scope>
</reference>
<dbReference type="EMBL" id="CAJHUC010001252">
    <property type="protein sequence ID" value="CAD7700397.1"/>
    <property type="molecule type" value="Genomic_DNA"/>
</dbReference>
<feature type="chain" id="PRO_5035787503" description="Rhodanese domain-containing protein" evidence="2">
    <location>
        <begin position="30"/>
        <end position="321"/>
    </location>
</feature>
<dbReference type="PANTHER" id="PTHR43855">
    <property type="entry name" value="THIOSULFATE SULFURTRANSFERASE"/>
    <property type="match status" value="1"/>
</dbReference>
<evidence type="ECO:0000313" key="4">
    <source>
        <dbReference type="EMBL" id="CAD7700397.1"/>
    </source>
</evidence>
<evidence type="ECO:0000259" key="3">
    <source>
        <dbReference type="PROSITE" id="PS50206"/>
    </source>
</evidence>
<dbReference type="SUPFAM" id="SSF52821">
    <property type="entry name" value="Rhodanese/Cell cycle control phosphatase"/>
    <property type="match status" value="2"/>
</dbReference>
<comment type="caution">
    <text evidence="4">The sequence shown here is derived from an EMBL/GenBank/DDBJ whole genome shotgun (WGS) entry which is preliminary data.</text>
</comment>
<evidence type="ECO:0000313" key="5">
    <source>
        <dbReference type="Proteomes" id="UP000708148"/>
    </source>
</evidence>
<feature type="domain" description="Rhodanese" evidence="3">
    <location>
        <begin position="62"/>
        <end position="170"/>
    </location>
</feature>
<protein>
    <recommendedName>
        <fullName evidence="3">Rhodanese domain-containing protein</fullName>
    </recommendedName>
</protein>
<dbReference type="InterPro" id="IPR051126">
    <property type="entry name" value="Thiosulfate_sulfurtransferase"/>
</dbReference>
<organism evidence="4 5">
    <name type="scientific">Ostreobium quekettii</name>
    <dbReference type="NCBI Taxonomy" id="121088"/>
    <lineage>
        <taxon>Eukaryota</taxon>
        <taxon>Viridiplantae</taxon>
        <taxon>Chlorophyta</taxon>
        <taxon>core chlorophytes</taxon>
        <taxon>Ulvophyceae</taxon>
        <taxon>TCBD clade</taxon>
        <taxon>Bryopsidales</taxon>
        <taxon>Ostreobineae</taxon>
        <taxon>Ostreobiaceae</taxon>
        <taxon>Ostreobium</taxon>
    </lineage>
</organism>
<dbReference type="InterPro" id="IPR001763">
    <property type="entry name" value="Rhodanese-like_dom"/>
</dbReference>
<evidence type="ECO:0000256" key="2">
    <source>
        <dbReference type="SAM" id="SignalP"/>
    </source>
</evidence>
<dbReference type="InterPro" id="IPR036873">
    <property type="entry name" value="Rhodanese-like_dom_sf"/>
</dbReference>
<dbReference type="SMART" id="SM00450">
    <property type="entry name" value="RHOD"/>
    <property type="match status" value="2"/>
</dbReference>
<keyword evidence="5" id="KW-1185">Reference proteome</keyword>
<keyword evidence="1" id="KW-0677">Repeat</keyword>
<feature type="domain" description="Rhodanese" evidence="3">
    <location>
        <begin position="206"/>
        <end position="320"/>
    </location>
</feature>
<dbReference type="Proteomes" id="UP000708148">
    <property type="component" value="Unassembled WGS sequence"/>
</dbReference>
<dbReference type="PROSITE" id="PS50206">
    <property type="entry name" value="RHODANESE_3"/>
    <property type="match status" value="2"/>
</dbReference>
<dbReference type="AlphaFoldDB" id="A0A8S1IZP7"/>
<accession>A0A8S1IZP7</accession>
<dbReference type="Pfam" id="PF00581">
    <property type="entry name" value="Rhodanese"/>
    <property type="match status" value="2"/>
</dbReference>
<proteinExistence type="predicted"/>
<name>A0A8S1IZP7_9CHLO</name>
<dbReference type="PANTHER" id="PTHR43855:SF1">
    <property type="entry name" value="THIOSULFATE SULFURTRANSFERASE"/>
    <property type="match status" value="1"/>
</dbReference>
<dbReference type="OrthoDB" id="566238at2759"/>
<dbReference type="Gene3D" id="3.40.250.10">
    <property type="entry name" value="Rhodanese-like domain"/>
    <property type="match status" value="2"/>
</dbReference>
<dbReference type="CDD" id="cd01449">
    <property type="entry name" value="TST_Repeat_2"/>
    <property type="match status" value="1"/>
</dbReference>
<feature type="signal peptide" evidence="2">
    <location>
        <begin position="1"/>
        <end position="29"/>
    </location>
</feature>
<gene>
    <name evidence="4" type="ORF">OSTQU699_LOCUS5756</name>
</gene>
<sequence>MTVHSPAAVLLAVATGALVLAVCCDVAVAEIPEYDLNFNITKGEGTVKVFVSPDELETMMESEKGVTLLDAREAPGPLAVLANRRTESIPGSYHAHWTDFIVEGTRDTLQSVEELEGLFRERGVSNDVPVVVYGVWTEGWGEEGRIFWQLHWLGHQQAYILYGGVFAWNTSDHEGRGRTADGDFVAKPIDDRIIDADQLKKRLDTEPQNLVVLDARTIAEYEGAQLYGEERGGHVPGAVQFEWKRVFAEDGSGNLKNSSKLKEELMEIGVADDVAIVTYCTGGIRSSFLYSVLTWLGYEDVTNYAASWWDWASREDLPISD</sequence>
<keyword evidence="2" id="KW-0732">Signal</keyword>
<evidence type="ECO:0000256" key="1">
    <source>
        <dbReference type="ARBA" id="ARBA00022737"/>
    </source>
</evidence>